<dbReference type="EMBL" id="FXAU01000005">
    <property type="protein sequence ID" value="SMG39483.1"/>
    <property type="molecule type" value="Genomic_DNA"/>
</dbReference>
<feature type="transmembrane region" description="Helical" evidence="1">
    <location>
        <begin position="12"/>
        <end position="39"/>
    </location>
</feature>
<name>A0A1X7KF19_9SPHI</name>
<keyword evidence="1" id="KW-0812">Transmembrane</keyword>
<dbReference type="STRING" id="561061.SAMN05660862_2785"/>
<evidence type="ECO:0000256" key="1">
    <source>
        <dbReference type="SAM" id="Phobius"/>
    </source>
</evidence>
<gene>
    <name evidence="2" type="ORF">SAMN05660862_2785</name>
</gene>
<accession>A0A1X7KF19</accession>
<reference evidence="2 3" key="1">
    <citation type="submission" date="2017-04" db="EMBL/GenBank/DDBJ databases">
        <authorList>
            <person name="Afonso C.L."/>
            <person name="Miller P.J."/>
            <person name="Scott M.A."/>
            <person name="Spackman E."/>
            <person name="Goraichik I."/>
            <person name="Dimitrov K.M."/>
            <person name="Suarez D.L."/>
            <person name="Swayne D.E."/>
        </authorList>
    </citation>
    <scope>NUCLEOTIDE SEQUENCE [LARGE SCALE GENOMIC DNA]</scope>
    <source>
        <strain evidence="2 3">DSM 22418</strain>
    </source>
</reference>
<protein>
    <submittedName>
        <fullName evidence="2">Uncharacterized protein</fullName>
    </submittedName>
</protein>
<feature type="transmembrane region" description="Helical" evidence="1">
    <location>
        <begin position="45"/>
        <end position="65"/>
    </location>
</feature>
<keyword evidence="3" id="KW-1185">Reference proteome</keyword>
<dbReference type="Proteomes" id="UP000192980">
    <property type="component" value="Unassembled WGS sequence"/>
</dbReference>
<evidence type="ECO:0000313" key="3">
    <source>
        <dbReference type="Proteomes" id="UP000192980"/>
    </source>
</evidence>
<sequence>MLILVFDGQKKLLLLTIPFAFLHLVFYIPVVENIFFFYLKKGKTFGFALYSALEKLFVVLFYYLCI</sequence>
<organism evidence="2 3">
    <name type="scientific">Sphingobacterium psychroaquaticum</name>
    <dbReference type="NCBI Taxonomy" id="561061"/>
    <lineage>
        <taxon>Bacteria</taxon>
        <taxon>Pseudomonadati</taxon>
        <taxon>Bacteroidota</taxon>
        <taxon>Sphingobacteriia</taxon>
        <taxon>Sphingobacteriales</taxon>
        <taxon>Sphingobacteriaceae</taxon>
        <taxon>Sphingobacterium</taxon>
    </lineage>
</organism>
<keyword evidence="1" id="KW-1133">Transmembrane helix</keyword>
<dbReference type="AlphaFoldDB" id="A0A1X7KF19"/>
<keyword evidence="1" id="KW-0472">Membrane</keyword>
<proteinExistence type="predicted"/>
<evidence type="ECO:0000313" key="2">
    <source>
        <dbReference type="EMBL" id="SMG39483.1"/>
    </source>
</evidence>